<proteinExistence type="predicted"/>
<gene>
    <name evidence="1" type="ORF">POCULU_LOCUS4661</name>
</gene>
<protein>
    <submittedName>
        <fullName evidence="1">6416_t:CDS:1</fullName>
    </submittedName>
</protein>
<dbReference type="Proteomes" id="UP000789572">
    <property type="component" value="Unassembled WGS sequence"/>
</dbReference>
<evidence type="ECO:0000313" key="1">
    <source>
        <dbReference type="EMBL" id="CAG8543622.1"/>
    </source>
</evidence>
<dbReference type="EMBL" id="CAJVPJ010000623">
    <property type="protein sequence ID" value="CAG8543622.1"/>
    <property type="molecule type" value="Genomic_DNA"/>
</dbReference>
<keyword evidence="2" id="KW-1185">Reference proteome</keyword>
<reference evidence="1" key="1">
    <citation type="submission" date="2021-06" db="EMBL/GenBank/DDBJ databases">
        <authorList>
            <person name="Kallberg Y."/>
            <person name="Tangrot J."/>
            <person name="Rosling A."/>
        </authorList>
    </citation>
    <scope>NUCLEOTIDE SEQUENCE</scope>
    <source>
        <strain evidence="1">IA702</strain>
    </source>
</reference>
<evidence type="ECO:0000313" key="2">
    <source>
        <dbReference type="Proteomes" id="UP000789572"/>
    </source>
</evidence>
<name>A0A9N9AVZ1_9GLOM</name>
<feature type="non-terminal residue" evidence="1">
    <location>
        <position position="1"/>
    </location>
</feature>
<dbReference type="AlphaFoldDB" id="A0A9N9AVZ1"/>
<sequence length="106" mass="11849">TNEEAEIRPTISLHQAVTALKTLTQFLQYSTGPEILPEDIAVLYRFFCWATRKSSIHEGYRSKAKGLSESKKELQNYYEIIELIIKGFLTKGGTGSVVSVLAVPLD</sequence>
<dbReference type="OrthoDB" id="2426688at2759"/>
<accession>A0A9N9AVZ1</accession>
<organism evidence="1 2">
    <name type="scientific">Paraglomus occultum</name>
    <dbReference type="NCBI Taxonomy" id="144539"/>
    <lineage>
        <taxon>Eukaryota</taxon>
        <taxon>Fungi</taxon>
        <taxon>Fungi incertae sedis</taxon>
        <taxon>Mucoromycota</taxon>
        <taxon>Glomeromycotina</taxon>
        <taxon>Glomeromycetes</taxon>
        <taxon>Paraglomerales</taxon>
        <taxon>Paraglomeraceae</taxon>
        <taxon>Paraglomus</taxon>
    </lineage>
</organism>
<comment type="caution">
    <text evidence="1">The sequence shown here is derived from an EMBL/GenBank/DDBJ whole genome shotgun (WGS) entry which is preliminary data.</text>
</comment>